<dbReference type="Gene3D" id="3.30.70.270">
    <property type="match status" value="1"/>
</dbReference>
<dbReference type="PANTHER" id="PTHR45138">
    <property type="entry name" value="REGULATORY COMPONENTS OF SENSORY TRANSDUCTION SYSTEM"/>
    <property type="match status" value="1"/>
</dbReference>
<dbReference type="NCBIfam" id="TIGR00254">
    <property type="entry name" value="GGDEF"/>
    <property type="match status" value="1"/>
</dbReference>
<evidence type="ECO:0000259" key="5">
    <source>
        <dbReference type="PROSITE" id="PS50110"/>
    </source>
</evidence>
<dbReference type="SMART" id="SM00448">
    <property type="entry name" value="REC"/>
    <property type="match status" value="1"/>
</dbReference>
<evidence type="ECO:0000256" key="4">
    <source>
        <dbReference type="SAM" id="Coils"/>
    </source>
</evidence>
<name>A0A2W5DRB1_9BURK</name>
<dbReference type="PANTHER" id="PTHR45138:SF9">
    <property type="entry name" value="DIGUANYLATE CYCLASE DGCM-RELATED"/>
    <property type="match status" value="1"/>
</dbReference>
<dbReference type="InterPro" id="IPR011006">
    <property type="entry name" value="CheY-like_superfamily"/>
</dbReference>
<evidence type="ECO:0000259" key="6">
    <source>
        <dbReference type="PROSITE" id="PS50887"/>
    </source>
</evidence>
<dbReference type="InterPro" id="IPR001789">
    <property type="entry name" value="Sig_transdc_resp-reg_receiver"/>
</dbReference>
<keyword evidence="4" id="KW-0175">Coiled coil</keyword>
<dbReference type="Gene3D" id="3.40.50.2300">
    <property type="match status" value="1"/>
</dbReference>
<dbReference type="PROSITE" id="PS50887">
    <property type="entry name" value="GGDEF"/>
    <property type="match status" value="1"/>
</dbReference>
<dbReference type="GO" id="GO:0005886">
    <property type="term" value="C:plasma membrane"/>
    <property type="evidence" value="ECO:0007669"/>
    <property type="project" value="TreeGrafter"/>
</dbReference>
<proteinExistence type="predicted"/>
<feature type="modified residue" description="4-aspartylphosphate" evidence="3">
    <location>
        <position position="63"/>
    </location>
</feature>
<accession>A0A2W5DRB1</accession>
<evidence type="ECO:0000256" key="1">
    <source>
        <dbReference type="ARBA" id="ARBA00012528"/>
    </source>
</evidence>
<gene>
    <name evidence="7" type="ORF">DI603_05335</name>
</gene>
<organism evidence="7 8">
    <name type="scientific">Roseateles depolymerans</name>
    <dbReference type="NCBI Taxonomy" id="76731"/>
    <lineage>
        <taxon>Bacteria</taxon>
        <taxon>Pseudomonadati</taxon>
        <taxon>Pseudomonadota</taxon>
        <taxon>Betaproteobacteria</taxon>
        <taxon>Burkholderiales</taxon>
        <taxon>Sphaerotilaceae</taxon>
        <taxon>Roseateles</taxon>
    </lineage>
</organism>
<dbReference type="PROSITE" id="PS50110">
    <property type="entry name" value="RESPONSE_REGULATORY"/>
    <property type="match status" value="1"/>
</dbReference>
<reference evidence="7 8" key="1">
    <citation type="submission" date="2017-08" db="EMBL/GenBank/DDBJ databases">
        <title>Infants hospitalized years apart are colonized by the same room-sourced microbial strains.</title>
        <authorList>
            <person name="Brooks B."/>
            <person name="Olm M.R."/>
            <person name="Firek B.A."/>
            <person name="Baker R."/>
            <person name="Thomas B.C."/>
            <person name="Morowitz M.J."/>
            <person name="Banfield J.F."/>
        </authorList>
    </citation>
    <scope>NUCLEOTIDE SEQUENCE [LARGE SCALE GENOMIC DNA]</scope>
    <source>
        <strain evidence="7">S2_012_000_R2_81</strain>
    </source>
</reference>
<evidence type="ECO:0000313" key="8">
    <source>
        <dbReference type="Proteomes" id="UP000249633"/>
    </source>
</evidence>
<dbReference type="GO" id="GO:1902201">
    <property type="term" value="P:negative regulation of bacterial-type flagellum-dependent cell motility"/>
    <property type="evidence" value="ECO:0007669"/>
    <property type="project" value="TreeGrafter"/>
</dbReference>
<dbReference type="SMART" id="SM00267">
    <property type="entry name" value="GGDEF"/>
    <property type="match status" value="1"/>
</dbReference>
<dbReference type="AlphaFoldDB" id="A0A2W5DRB1"/>
<evidence type="ECO:0000256" key="2">
    <source>
        <dbReference type="ARBA" id="ARBA00034247"/>
    </source>
</evidence>
<dbReference type="EC" id="2.7.7.65" evidence="1"/>
<dbReference type="Pfam" id="PF00072">
    <property type="entry name" value="Response_reg"/>
    <property type="match status" value="1"/>
</dbReference>
<comment type="catalytic activity">
    <reaction evidence="2">
        <text>2 GTP = 3',3'-c-di-GMP + 2 diphosphate</text>
        <dbReference type="Rhea" id="RHEA:24898"/>
        <dbReference type="ChEBI" id="CHEBI:33019"/>
        <dbReference type="ChEBI" id="CHEBI:37565"/>
        <dbReference type="ChEBI" id="CHEBI:58805"/>
        <dbReference type="EC" id="2.7.7.65"/>
    </reaction>
</comment>
<dbReference type="InterPro" id="IPR029787">
    <property type="entry name" value="Nucleotide_cyclase"/>
</dbReference>
<dbReference type="GO" id="GO:0043709">
    <property type="term" value="P:cell adhesion involved in single-species biofilm formation"/>
    <property type="evidence" value="ECO:0007669"/>
    <property type="project" value="TreeGrafter"/>
</dbReference>
<dbReference type="EMBL" id="QFOD01000004">
    <property type="protein sequence ID" value="PZP34381.1"/>
    <property type="molecule type" value="Genomic_DNA"/>
</dbReference>
<feature type="domain" description="GGDEF" evidence="6">
    <location>
        <begin position="187"/>
        <end position="322"/>
    </location>
</feature>
<dbReference type="Proteomes" id="UP000249633">
    <property type="component" value="Unassembled WGS sequence"/>
</dbReference>
<dbReference type="SUPFAM" id="SSF55073">
    <property type="entry name" value="Nucleotide cyclase"/>
    <property type="match status" value="1"/>
</dbReference>
<dbReference type="CDD" id="cd01949">
    <property type="entry name" value="GGDEF"/>
    <property type="match status" value="1"/>
</dbReference>
<dbReference type="CDD" id="cd17574">
    <property type="entry name" value="REC_OmpR"/>
    <property type="match status" value="1"/>
</dbReference>
<dbReference type="InterPro" id="IPR000160">
    <property type="entry name" value="GGDEF_dom"/>
</dbReference>
<dbReference type="GO" id="GO:0000160">
    <property type="term" value="P:phosphorelay signal transduction system"/>
    <property type="evidence" value="ECO:0007669"/>
    <property type="project" value="InterPro"/>
</dbReference>
<evidence type="ECO:0000313" key="7">
    <source>
        <dbReference type="EMBL" id="PZP34381.1"/>
    </source>
</evidence>
<comment type="caution">
    <text evidence="7">The sequence shown here is derived from an EMBL/GenBank/DDBJ whole genome shotgun (WGS) entry which is preliminary data.</text>
</comment>
<keyword evidence="3" id="KW-0597">Phosphoprotein</keyword>
<dbReference type="Pfam" id="PF00990">
    <property type="entry name" value="GGDEF"/>
    <property type="match status" value="1"/>
</dbReference>
<dbReference type="SUPFAM" id="SSF52172">
    <property type="entry name" value="CheY-like"/>
    <property type="match status" value="1"/>
</dbReference>
<sequence length="322" mass="35547">MTVLPCIDYLTPLRVLVLDDDEAVRGSLAYQLDRLGHQVIEAGDARWALELFERHRPELILSDVDMPEPDGYWFARKVRELEQGDWTPIIFLSALTDVTNVAEGIAAGGDDYLAKPLHPVVLEAKLHAMQRLRAMRDQLVEVSAELQQANAELQRQARLDGLTGLLNRRGLDEALQTAIDHGRRNQTPLSLMLCDVDHFKRYNDALGHQAGDDCLRHVAALLMQLARRPSDAVARYGGEEFALVLPDTPRSGAQTLARTISRVFETQALPHPDSGAALHITLSGGVTTLVPDASTSAHDLLARADEALYTAKSEGRNRFVSL</sequence>
<dbReference type="InterPro" id="IPR043128">
    <property type="entry name" value="Rev_trsase/Diguanyl_cyclase"/>
</dbReference>
<dbReference type="FunFam" id="3.30.70.270:FF:000001">
    <property type="entry name" value="Diguanylate cyclase domain protein"/>
    <property type="match status" value="1"/>
</dbReference>
<feature type="coiled-coil region" evidence="4">
    <location>
        <begin position="129"/>
        <end position="159"/>
    </location>
</feature>
<dbReference type="InterPro" id="IPR050469">
    <property type="entry name" value="Diguanylate_Cyclase"/>
</dbReference>
<protein>
    <recommendedName>
        <fullName evidence="1">diguanylate cyclase</fullName>
        <ecNumber evidence="1">2.7.7.65</ecNumber>
    </recommendedName>
</protein>
<evidence type="ECO:0000256" key="3">
    <source>
        <dbReference type="PROSITE-ProRule" id="PRU00169"/>
    </source>
</evidence>
<dbReference type="GO" id="GO:0052621">
    <property type="term" value="F:diguanylate cyclase activity"/>
    <property type="evidence" value="ECO:0007669"/>
    <property type="project" value="UniProtKB-EC"/>
</dbReference>
<feature type="domain" description="Response regulatory" evidence="5">
    <location>
        <begin position="14"/>
        <end position="130"/>
    </location>
</feature>